<evidence type="ECO:0000256" key="2">
    <source>
        <dbReference type="SAM" id="SignalP"/>
    </source>
</evidence>
<feature type="chain" id="PRO_5046756701" evidence="2">
    <location>
        <begin position="25"/>
        <end position="311"/>
    </location>
</feature>
<accession>A0ABW9MZI0</accession>
<dbReference type="Proteomes" id="UP001637993">
    <property type="component" value="Unassembled WGS sequence"/>
</dbReference>
<keyword evidence="2" id="KW-0732">Signal</keyword>
<protein>
    <submittedName>
        <fullName evidence="3">Uncharacterized protein</fullName>
    </submittedName>
</protein>
<dbReference type="EMBL" id="JBGMEG010000003">
    <property type="protein sequence ID" value="MFO3717217.1"/>
    <property type="molecule type" value="Genomic_DNA"/>
</dbReference>
<keyword evidence="1" id="KW-0175">Coiled coil</keyword>
<feature type="signal peptide" evidence="2">
    <location>
        <begin position="1"/>
        <end position="24"/>
    </location>
</feature>
<gene>
    <name evidence="3" type="ORF">AB9Q04_02485</name>
</gene>
<name>A0ABW9MZI0_9FIRM</name>
<feature type="coiled-coil region" evidence="1">
    <location>
        <begin position="246"/>
        <end position="273"/>
    </location>
</feature>
<comment type="caution">
    <text evidence="3">The sequence shown here is derived from an EMBL/GenBank/DDBJ whole genome shotgun (WGS) entry which is preliminary data.</text>
</comment>
<evidence type="ECO:0000313" key="4">
    <source>
        <dbReference type="Proteomes" id="UP001637993"/>
    </source>
</evidence>
<proteinExistence type="predicted"/>
<organism evidence="3 4">
    <name type="scientific">Anaerococcus groningensis</name>
    <dbReference type="NCBI Taxonomy" id="3115616"/>
    <lineage>
        <taxon>Bacteria</taxon>
        <taxon>Bacillati</taxon>
        <taxon>Bacillota</taxon>
        <taxon>Tissierellia</taxon>
        <taxon>Tissierellales</taxon>
        <taxon>Peptoniphilaceae</taxon>
        <taxon>Anaerococcus</taxon>
    </lineage>
</organism>
<evidence type="ECO:0000256" key="1">
    <source>
        <dbReference type="SAM" id="Coils"/>
    </source>
</evidence>
<dbReference type="RefSeq" id="WP_410023801.1">
    <property type="nucleotide sequence ID" value="NZ_JBGMEG010000003.1"/>
</dbReference>
<evidence type="ECO:0000313" key="3">
    <source>
        <dbReference type="EMBL" id="MFO3717217.1"/>
    </source>
</evidence>
<reference evidence="3 4" key="1">
    <citation type="journal article" date="2025" name="Anaerobe">
        <title>Description of Anaerococcus kampingiae sp. nov., Anaerococcus groningensis sp. nov., Anaerococcus martiniensis sp. nov., and Anaerococcus cruorum sp. nov., isolated from human clinical specimens.</title>
        <authorList>
            <person name="Boiten K.E."/>
            <person name="Meijer J."/>
            <person name="van Wezel E.M."/>
            <person name="Veloo A.C.M."/>
        </authorList>
    </citation>
    <scope>NUCLEOTIDE SEQUENCE [LARGE SCALE GENOMIC DNA]</scope>
    <source>
        <strain evidence="3 4">ENR1011</strain>
    </source>
</reference>
<sequence length="311" mass="35648">MKKVFKIATLALAFSFLQANPSLASSNAPILDLQVNMPNSPYIEDEVELRQDDVLKNDFLEGVRKIRKEAWEGNFYFTYDGTWSPTSTIQTIAAEEGFTKEEYINNVYWNTEYEKIAIQRAYENLMEDTENGRPDNSSYLKAGTAKIKHPGMEFRYYSDGYSIATSQIFDIIRDMTIPYYKTIELKNELRLLIDPSRVEFGFAEVKPVGEEAYSYAIISGGETNLSQAVTGYYGSYTMFFGNKNYNDNSISKLDKLEMAIKKAEQTIAGARMLMRTMPQFARENSYKLNSLIQNQENTIRKAQSILRNNGR</sequence>
<keyword evidence="4" id="KW-1185">Reference proteome</keyword>